<comment type="caution">
    <text evidence="1">The sequence shown here is derived from an EMBL/GenBank/DDBJ whole genome shotgun (WGS) entry which is preliminary data.</text>
</comment>
<reference evidence="1" key="1">
    <citation type="submission" date="2021-11" db="EMBL/GenBank/DDBJ databases">
        <authorList>
            <person name="Rodrigo-Torres L."/>
            <person name="Arahal R. D."/>
            <person name="Lucena T."/>
        </authorList>
    </citation>
    <scope>NUCLEOTIDE SEQUENCE</scope>
    <source>
        <strain evidence="1">CECT 7929</strain>
    </source>
</reference>
<accession>A0ABM8ZTU0</accession>
<dbReference type="Proteomes" id="UP000838672">
    <property type="component" value="Unassembled WGS sequence"/>
</dbReference>
<protein>
    <submittedName>
        <fullName evidence="1">Uncharacterized protein</fullName>
    </submittedName>
</protein>
<evidence type="ECO:0000313" key="1">
    <source>
        <dbReference type="EMBL" id="CAH0533736.1"/>
    </source>
</evidence>
<proteinExistence type="predicted"/>
<sequence length="232" mass="26784">MYKYLYGKWEHLQGLVEGSDHIRLCDIRHYARLENENMQDDEEVKHFEFTPESIKISFAGIEVNPDDLVGNVKFSMPVRNCLCICFSNKKNDPELFEKFDADVCIEFNVAYLIDFLKFVFETRFGGKVVAKDVEYYDKNAGLDYLPSEAAVFTKQIKFKHESEYRIAAFLPYDAETIINIPDKDAFRAFKRCSCPEQVIKAGGCSCYFAFLHNGLTDGFKSYVGEIKKLTNN</sequence>
<organism evidence="1 2">
    <name type="scientific">Vibrio stylophorae</name>
    <dbReference type="NCBI Taxonomy" id="659351"/>
    <lineage>
        <taxon>Bacteria</taxon>
        <taxon>Pseudomonadati</taxon>
        <taxon>Pseudomonadota</taxon>
        <taxon>Gammaproteobacteria</taxon>
        <taxon>Vibrionales</taxon>
        <taxon>Vibrionaceae</taxon>
        <taxon>Vibrio</taxon>
    </lineage>
</organism>
<dbReference type="EMBL" id="CAKLDI010000001">
    <property type="protein sequence ID" value="CAH0533736.1"/>
    <property type="molecule type" value="Genomic_DNA"/>
</dbReference>
<evidence type="ECO:0000313" key="2">
    <source>
        <dbReference type="Proteomes" id="UP000838672"/>
    </source>
</evidence>
<dbReference type="RefSeq" id="WP_237466157.1">
    <property type="nucleotide sequence ID" value="NZ_CAKLDI010000001.1"/>
</dbReference>
<keyword evidence="2" id="KW-1185">Reference proteome</keyword>
<gene>
    <name evidence="1" type="ORF">VST7929_01611</name>
</gene>
<name>A0ABM8ZTU0_9VIBR</name>